<dbReference type="SMART" id="SM00164">
    <property type="entry name" value="TBC"/>
    <property type="match status" value="1"/>
</dbReference>
<reference evidence="3" key="1">
    <citation type="submission" date="2021-03" db="EMBL/GenBank/DDBJ databases">
        <authorList>
            <person name="Tagirdzhanova G."/>
        </authorList>
    </citation>
    <scope>NUCLEOTIDE SEQUENCE</scope>
</reference>
<dbReference type="Gene3D" id="1.10.472.80">
    <property type="entry name" value="Ypt/Rab-GAP domain of gyp1p, domain 3"/>
    <property type="match status" value="1"/>
</dbReference>
<dbReference type="Pfam" id="PF00566">
    <property type="entry name" value="RabGAP-TBC"/>
    <property type="match status" value="1"/>
</dbReference>
<dbReference type="PANTHER" id="PTHR22957">
    <property type="entry name" value="TBC1 DOMAIN FAMILY MEMBER GTPASE-ACTIVATING PROTEIN"/>
    <property type="match status" value="1"/>
</dbReference>
<dbReference type="FunFam" id="1.10.472.80:FF:000026">
    <property type="entry name" value="Mitotic check point protein (Bub2)"/>
    <property type="match status" value="1"/>
</dbReference>
<dbReference type="GO" id="GO:0031030">
    <property type="term" value="P:negative regulation of septation initiation signaling"/>
    <property type="evidence" value="ECO:0007669"/>
    <property type="project" value="TreeGrafter"/>
</dbReference>
<dbReference type="GO" id="GO:0044732">
    <property type="term" value="C:mitotic spindle pole body"/>
    <property type="evidence" value="ECO:0007669"/>
    <property type="project" value="TreeGrafter"/>
</dbReference>
<accession>A0A8H3ELL9</accession>
<feature type="compositionally biased region" description="Polar residues" evidence="1">
    <location>
        <begin position="1"/>
        <end position="18"/>
    </location>
</feature>
<dbReference type="Proteomes" id="UP000664203">
    <property type="component" value="Unassembled WGS sequence"/>
</dbReference>
<dbReference type="PROSITE" id="PS50086">
    <property type="entry name" value="TBC_RABGAP"/>
    <property type="match status" value="1"/>
</dbReference>
<dbReference type="OrthoDB" id="10263206at2759"/>
<feature type="domain" description="Rab-GAP TBC" evidence="2">
    <location>
        <begin position="155"/>
        <end position="390"/>
    </location>
</feature>
<comment type="caution">
    <text evidence="3">The sequence shown here is derived from an EMBL/GenBank/DDBJ whole genome shotgun (WGS) entry which is preliminary data.</text>
</comment>
<dbReference type="AlphaFoldDB" id="A0A8H3ELL9"/>
<feature type="compositionally biased region" description="Pro residues" evidence="1">
    <location>
        <begin position="71"/>
        <end position="80"/>
    </location>
</feature>
<protein>
    <recommendedName>
        <fullName evidence="2">Rab-GAP TBC domain-containing protein</fullName>
    </recommendedName>
</protein>
<gene>
    <name evidence="3" type="ORF">ALECFALPRED_005170</name>
</gene>
<dbReference type="InterPro" id="IPR035969">
    <property type="entry name" value="Rab-GAP_TBC_sf"/>
</dbReference>
<evidence type="ECO:0000313" key="4">
    <source>
        <dbReference type="Proteomes" id="UP000664203"/>
    </source>
</evidence>
<organism evidence="3 4">
    <name type="scientific">Alectoria fallacina</name>
    <dbReference type="NCBI Taxonomy" id="1903189"/>
    <lineage>
        <taxon>Eukaryota</taxon>
        <taxon>Fungi</taxon>
        <taxon>Dikarya</taxon>
        <taxon>Ascomycota</taxon>
        <taxon>Pezizomycotina</taxon>
        <taxon>Lecanoromycetes</taxon>
        <taxon>OSLEUM clade</taxon>
        <taxon>Lecanoromycetidae</taxon>
        <taxon>Lecanorales</taxon>
        <taxon>Lecanorineae</taxon>
        <taxon>Parmeliaceae</taxon>
        <taxon>Alectoria</taxon>
    </lineage>
</organism>
<keyword evidence="4" id="KW-1185">Reference proteome</keyword>
<feature type="compositionally biased region" description="Polar residues" evidence="1">
    <location>
        <begin position="33"/>
        <end position="42"/>
    </location>
</feature>
<dbReference type="EMBL" id="CAJPDR010000032">
    <property type="protein sequence ID" value="CAF9908926.1"/>
    <property type="molecule type" value="Genomic_DNA"/>
</dbReference>
<dbReference type="InterPro" id="IPR000195">
    <property type="entry name" value="Rab-GAP-TBC_dom"/>
</dbReference>
<dbReference type="SUPFAM" id="SSF47923">
    <property type="entry name" value="Ypt/Rab-GAP domain of gyp1p"/>
    <property type="match status" value="2"/>
</dbReference>
<feature type="compositionally biased region" description="Basic and acidic residues" evidence="1">
    <location>
        <begin position="108"/>
        <end position="124"/>
    </location>
</feature>
<dbReference type="PANTHER" id="PTHR22957:SF263">
    <property type="entry name" value="MITOTIC CHECK POINT PROTEIN BUB2"/>
    <property type="match status" value="1"/>
</dbReference>
<dbReference type="Gene3D" id="1.10.8.270">
    <property type="entry name" value="putative rabgap domain of human tbc1 domain family member 14 like domains"/>
    <property type="match status" value="2"/>
</dbReference>
<sequence length="454" mass="50078">MTSSPSKNASHLPPSSTGPHLGSPRSLGRLRQQKSAHQLSSNYAALNGPSLIAQQRQLQQRFTNTSQTTSIPPPPVPAIPSPQKHTRPRSNSDAVIPDPRNVGASLKRVQEPKKNVDPKDELRSLIRHGPRNDVLDALQSLRHWILVDGLEADNDGMSDLRIYVWLILLNSPPLSTDVYLDLIRRGPSPAYAKIRNDTHRTLMTNVLFQRRVRENSIIRLLNAVAWKLHDAKSDRLTDSGRMTNASNELGSPTLQHASPALKHAKGASTATNDGSEAGGSEPGIYVQGMNVLCAPFLYTCRTEPQAFIAFHYFITRECPGYIRGAMDGVHKGVALVERCLAVADTRLSYHLVSKGVNAQIYAFASVLTMSACTPPLPEVLLLWDFLFAYGSHLNILCICSQLMMMREELLADPSPGKLLRSFPPLQAKEVIALSVNLVRKIPSDLYEELVHHAE</sequence>
<name>A0A8H3ELL9_9LECA</name>
<evidence type="ECO:0000313" key="3">
    <source>
        <dbReference type="EMBL" id="CAF9908926.1"/>
    </source>
</evidence>
<feature type="region of interest" description="Disordered" evidence="1">
    <location>
        <begin position="58"/>
        <end position="124"/>
    </location>
</feature>
<feature type="region of interest" description="Disordered" evidence="1">
    <location>
        <begin position="1"/>
        <end position="42"/>
    </location>
</feature>
<evidence type="ECO:0000256" key="1">
    <source>
        <dbReference type="SAM" id="MobiDB-lite"/>
    </source>
</evidence>
<evidence type="ECO:0000259" key="2">
    <source>
        <dbReference type="PROSITE" id="PS50086"/>
    </source>
</evidence>
<proteinExistence type="predicted"/>
<dbReference type="GO" id="GO:0005096">
    <property type="term" value="F:GTPase activator activity"/>
    <property type="evidence" value="ECO:0007669"/>
    <property type="project" value="TreeGrafter"/>
</dbReference>